<feature type="non-terminal residue" evidence="1">
    <location>
        <position position="139"/>
    </location>
</feature>
<protein>
    <submittedName>
        <fullName evidence="1">5257_t:CDS:1</fullName>
    </submittedName>
</protein>
<organism evidence="1 2">
    <name type="scientific">Acaulospora colombiana</name>
    <dbReference type="NCBI Taxonomy" id="27376"/>
    <lineage>
        <taxon>Eukaryota</taxon>
        <taxon>Fungi</taxon>
        <taxon>Fungi incertae sedis</taxon>
        <taxon>Mucoromycota</taxon>
        <taxon>Glomeromycotina</taxon>
        <taxon>Glomeromycetes</taxon>
        <taxon>Diversisporales</taxon>
        <taxon>Acaulosporaceae</taxon>
        <taxon>Acaulospora</taxon>
    </lineage>
</organism>
<dbReference type="Proteomes" id="UP000789525">
    <property type="component" value="Unassembled WGS sequence"/>
</dbReference>
<reference evidence="1" key="1">
    <citation type="submission" date="2021-06" db="EMBL/GenBank/DDBJ databases">
        <authorList>
            <person name="Kallberg Y."/>
            <person name="Tangrot J."/>
            <person name="Rosling A."/>
        </authorList>
    </citation>
    <scope>NUCLEOTIDE SEQUENCE</scope>
    <source>
        <strain evidence="1">CL356</strain>
    </source>
</reference>
<keyword evidence="2" id="KW-1185">Reference proteome</keyword>
<evidence type="ECO:0000313" key="1">
    <source>
        <dbReference type="EMBL" id="CAG8722651.1"/>
    </source>
</evidence>
<dbReference type="EMBL" id="CAJVPT010039366">
    <property type="protein sequence ID" value="CAG8722651.1"/>
    <property type="molecule type" value="Genomic_DNA"/>
</dbReference>
<evidence type="ECO:0000313" key="2">
    <source>
        <dbReference type="Proteomes" id="UP000789525"/>
    </source>
</evidence>
<gene>
    <name evidence="1" type="ORF">ACOLOM_LOCUS11211</name>
</gene>
<name>A0ACA9PT68_9GLOM</name>
<proteinExistence type="predicted"/>
<comment type="caution">
    <text evidence="1">The sequence shown here is derived from an EMBL/GenBank/DDBJ whole genome shotgun (WGS) entry which is preliminary data.</text>
</comment>
<sequence>MTGHKPPSGQINSNGTLTPFEPFVLHIVEGINRDLTLLNKFGYLKNNDYEDIVERLPKLFEPHAAPHTPPGPSPVSTTPTPGMGSPGTSSKRDSKNSSPKLASQERTIKESEGHPDLTPVLSVQPSLLQQPLYPQVEDP</sequence>
<accession>A0ACA9PT68</accession>